<evidence type="ECO:0000313" key="2">
    <source>
        <dbReference type="EMBL" id="KAB1159454.1"/>
    </source>
</evidence>
<comment type="caution">
    <text evidence="2">The sequence shown here is derived from an EMBL/GenBank/DDBJ whole genome shotgun (WGS) entry which is preliminary data.</text>
</comment>
<reference evidence="2 3" key="1">
    <citation type="submission" date="2019-09" db="EMBL/GenBank/DDBJ databases">
        <authorList>
            <person name="Cao W.R."/>
        </authorList>
    </citation>
    <scope>NUCLEOTIDE SEQUENCE [LARGE SCALE GENOMIC DNA]</scope>
    <source>
        <strain evidence="3">a4</strain>
    </source>
</reference>
<keyword evidence="2" id="KW-0378">Hydrolase</keyword>
<dbReference type="OrthoDB" id="9781927at2"/>
<keyword evidence="1" id="KW-1133">Transmembrane helix</keyword>
<dbReference type="InterPro" id="IPR007404">
    <property type="entry name" value="YdjM-like"/>
</dbReference>
<dbReference type="PANTHER" id="PTHR40031:SF1">
    <property type="entry name" value="MEMBRANE-BOUND METAL-DEPENDENT HYDROLASE"/>
    <property type="match status" value="1"/>
</dbReference>
<feature type="transmembrane region" description="Helical" evidence="1">
    <location>
        <begin position="90"/>
        <end position="111"/>
    </location>
</feature>
<sequence>MDSLTQIVLGAAVGEAVLGKKIGNKALLYGAIGGTIPDLDVFLGSFTDTITAIELHRGFSHSILFSIIMAPLLGWLVNKLEKKKNLGWQPWAKLFFWSLITHPLLDAFTTWGTQILWPLDIKVAFNSIFVIDPLYTLPFLFCCIAVLFYKPESKRRAQINQFGLIISTSYLFIALILKLIVYNKVENELKNQGIQYTVISTRPAALNTILWNINIDTKDNYLITDYSFFDTQPLKFTAYPKHREKSDVLTKYTNVQRLIDISEGWYIIEQKDNQWYFNDLRFGLIPKKDGTSFFTFSYLLKEEEGNIQATELPKTGRDAKFLMKTLWQRIKGN</sequence>
<dbReference type="AlphaFoldDB" id="A0A7J5APS4"/>
<feature type="transmembrane region" description="Helical" evidence="1">
    <location>
        <begin position="59"/>
        <end position="78"/>
    </location>
</feature>
<proteinExistence type="predicted"/>
<dbReference type="GO" id="GO:0016787">
    <property type="term" value="F:hydrolase activity"/>
    <property type="evidence" value="ECO:0007669"/>
    <property type="project" value="UniProtKB-KW"/>
</dbReference>
<evidence type="ECO:0000256" key="1">
    <source>
        <dbReference type="SAM" id="Phobius"/>
    </source>
</evidence>
<keyword evidence="1" id="KW-0812">Transmembrane</keyword>
<feature type="transmembrane region" description="Helical" evidence="1">
    <location>
        <begin position="123"/>
        <end position="149"/>
    </location>
</feature>
<dbReference type="PANTHER" id="PTHR40031">
    <property type="entry name" value="HYPOTHETICAL MEMBRANE SPANNING PROTEIN"/>
    <property type="match status" value="1"/>
</dbReference>
<dbReference type="Pfam" id="PF04307">
    <property type="entry name" value="YdjM"/>
    <property type="match status" value="1"/>
</dbReference>
<feature type="transmembrane region" description="Helical" evidence="1">
    <location>
        <begin position="161"/>
        <end position="182"/>
    </location>
</feature>
<dbReference type="Proteomes" id="UP000467305">
    <property type="component" value="Unassembled WGS sequence"/>
</dbReference>
<gene>
    <name evidence="2" type="ORF">F7018_03845</name>
</gene>
<keyword evidence="1" id="KW-0472">Membrane</keyword>
<accession>A0A7J5APS4</accession>
<protein>
    <submittedName>
        <fullName evidence="2">Metal-dependent hydrolase</fullName>
    </submittedName>
</protein>
<keyword evidence="3" id="KW-1185">Reference proteome</keyword>
<name>A0A7J5APS4_9FLAO</name>
<evidence type="ECO:0000313" key="3">
    <source>
        <dbReference type="Proteomes" id="UP000467305"/>
    </source>
</evidence>
<organism evidence="2 3">
    <name type="scientific">Tenacibaculum aiptasiae</name>
    <dbReference type="NCBI Taxonomy" id="426481"/>
    <lineage>
        <taxon>Bacteria</taxon>
        <taxon>Pseudomonadati</taxon>
        <taxon>Bacteroidota</taxon>
        <taxon>Flavobacteriia</taxon>
        <taxon>Flavobacteriales</taxon>
        <taxon>Flavobacteriaceae</taxon>
        <taxon>Tenacibaculum</taxon>
    </lineage>
</organism>
<dbReference type="RefSeq" id="WP_150898673.1">
    <property type="nucleotide sequence ID" value="NZ_WAAU01000008.1"/>
</dbReference>
<dbReference type="InterPro" id="IPR053170">
    <property type="entry name" value="Transcription_regulator"/>
</dbReference>
<dbReference type="EMBL" id="WAAU01000008">
    <property type="protein sequence ID" value="KAB1159454.1"/>
    <property type="molecule type" value="Genomic_DNA"/>
</dbReference>